<evidence type="ECO:0000256" key="2">
    <source>
        <dbReference type="SAM" id="MobiDB-lite"/>
    </source>
</evidence>
<keyword evidence="4" id="KW-1185">Reference proteome</keyword>
<keyword evidence="1" id="KW-0238">DNA-binding</keyword>
<feature type="region of interest" description="Disordered" evidence="2">
    <location>
        <begin position="1"/>
        <end position="47"/>
    </location>
</feature>
<reference evidence="3" key="1">
    <citation type="submission" date="2023-03" db="EMBL/GenBank/DDBJ databases">
        <authorList>
            <person name="Julca I."/>
        </authorList>
    </citation>
    <scope>NUCLEOTIDE SEQUENCE</scope>
</reference>
<dbReference type="GO" id="GO:0032968">
    <property type="term" value="P:positive regulation of transcription elongation by RNA polymerase II"/>
    <property type="evidence" value="ECO:0007669"/>
    <property type="project" value="InterPro"/>
</dbReference>
<keyword evidence="1" id="KW-0804">Transcription</keyword>
<comment type="function">
    <text evidence="1">TFIIF is a general transcription initiation factor that binds to RNA polymerase II and helps to recruit it to the initiation complex in collaboration with TFIIB. It promotes transcription elongation.</text>
</comment>
<accession>A0AAV1CYI2</accession>
<dbReference type="AlphaFoldDB" id="A0AAV1CYI2"/>
<dbReference type="GO" id="GO:0005634">
    <property type="term" value="C:nucleus"/>
    <property type="evidence" value="ECO:0007669"/>
    <property type="project" value="UniProtKB-SubCell"/>
</dbReference>
<dbReference type="Pfam" id="PF05793">
    <property type="entry name" value="TFIIF_alpha"/>
    <property type="match status" value="1"/>
</dbReference>
<feature type="region of interest" description="Disordered" evidence="2">
    <location>
        <begin position="102"/>
        <end position="127"/>
    </location>
</feature>
<name>A0AAV1CYI2_OLDCO</name>
<dbReference type="GO" id="GO:0006367">
    <property type="term" value="P:transcription initiation at RNA polymerase II promoter"/>
    <property type="evidence" value="ECO:0007669"/>
    <property type="project" value="InterPro"/>
</dbReference>
<sequence length="158" mass="17577">MGDTQRSSVFKESLEASKKESHKNDKKARHELLEEKNNNNTCSPRSTSAASVVFVTPGPTLLVLKSCLRRKKKGDEDPKNEPLLKKVRFDNEGKSVRIIEIPTKNAGRKPSRKKSVSTTTPASTAGPFTEEEIRTVIVQNGPITARQLVGTFKLRFKT</sequence>
<gene>
    <name evidence="3" type="ORF">OLC1_LOCUS10503</name>
</gene>
<comment type="similarity">
    <text evidence="1">Belongs to the TFIIF alpha subunit family.</text>
</comment>
<proteinExistence type="inferred from homology"/>
<feature type="compositionally biased region" description="Polar residues" evidence="2">
    <location>
        <begin position="38"/>
        <end position="47"/>
    </location>
</feature>
<dbReference type="Proteomes" id="UP001161247">
    <property type="component" value="Chromosome 3"/>
</dbReference>
<dbReference type="GO" id="GO:0003677">
    <property type="term" value="F:DNA binding"/>
    <property type="evidence" value="ECO:0007669"/>
    <property type="project" value="UniProtKB-KW"/>
</dbReference>
<keyword evidence="1" id="KW-0539">Nucleus</keyword>
<feature type="compositionally biased region" description="Basic residues" evidence="2">
    <location>
        <begin position="106"/>
        <end position="115"/>
    </location>
</feature>
<evidence type="ECO:0000313" key="3">
    <source>
        <dbReference type="EMBL" id="CAI9100751.1"/>
    </source>
</evidence>
<keyword evidence="1" id="KW-0805">Transcription regulation</keyword>
<feature type="compositionally biased region" description="Basic and acidic residues" evidence="2">
    <location>
        <begin position="12"/>
        <end position="37"/>
    </location>
</feature>
<protein>
    <recommendedName>
        <fullName evidence="1">Transcription initiation factor IIF subunit alpha</fullName>
    </recommendedName>
</protein>
<dbReference type="EMBL" id="OX459120">
    <property type="protein sequence ID" value="CAI9100751.1"/>
    <property type="molecule type" value="Genomic_DNA"/>
</dbReference>
<comment type="subcellular location">
    <subcellularLocation>
        <location evidence="1">Nucleus</location>
    </subcellularLocation>
</comment>
<organism evidence="3 4">
    <name type="scientific">Oldenlandia corymbosa var. corymbosa</name>
    <dbReference type="NCBI Taxonomy" id="529605"/>
    <lineage>
        <taxon>Eukaryota</taxon>
        <taxon>Viridiplantae</taxon>
        <taxon>Streptophyta</taxon>
        <taxon>Embryophyta</taxon>
        <taxon>Tracheophyta</taxon>
        <taxon>Spermatophyta</taxon>
        <taxon>Magnoliopsida</taxon>
        <taxon>eudicotyledons</taxon>
        <taxon>Gunneridae</taxon>
        <taxon>Pentapetalae</taxon>
        <taxon>asterids</taxon>
        <taxon>lamiids</taxon>
        <taxon>Gentianales</taxon>
        <taxon>Rubiaceae</taxon>
        <taxon>Rubioideae</taxon>
        <taxon>Spermacoceae</taxon>
        <taxon>Hedyotis-Oldenlandia complex</taxon>
        <taxon>Oldenlandia</taxon>
    </lineage>
</organism>
<evidence type="ECO:0000313" key="4">
    <source>
        <dbReference type="Proteomes" id="UP001161247"/>
    </source>
</evidence>
<dbReference type="InterPro" id="IPR008851">
    <property type="entry name" value="TFIIF-alpha"/>
</dbReference>
<evidence type="ECO:0000256" key="1">
    <source>
        <dbReference type="RuleBase" id="RU366044"/>
    </source>
</evidence>
<feature type="compositionally biased region" description="Polar residues" evidence="2">
    <location>
        <begin position="1"/>
        <end position="10"/>
    </location>
</feature>